<comment type="caution">
    <text evidence="8">The sequence shown here is derived from an EMBL/GenBank/DDBJ whole genome shotgun (WGS) entry which is preliminary data.</text>
</comment>
<dbReference type="GO" id="GO:0042274">
    <property type="term" value="P:ribosomal small subunit biogenesis"/>
    <property type="evidence" value="ECO:0007669"/>
    <property type="project" value="UniProtKB-UniRule"/>
</dbReference>
<dbReference type="PANTHER" id="PTHR33692">
    <property type="entry name" value="RIBOSOME MATURATION FACTOR RIMM"/>
    <property type="match status" value="1"/>
</dbReference>
<dbReference type="SUPFAM" id="SSF50346">
    <property type="entry name" value="PRC-barrel domain"/>
    <property type="match status" value="1"/>
</dbReference>
<evidence type="ECO:0000256" key="1">
    <source>
        <dbReference type="ARBA" id="ARBA00022490"/>
    </source>
</evidence>
<evidence type="ECO:0000256" key="3">
    <source>
        <dbReference type="ARBA" id="ARBA00022552"/>
    </source>
</evidence>
<dbReference type="PANTHER" id="PTHR33692:SF1">
    <property type="entry name" value="RIBOSOME MATURATION FACTOR RIMM"/>
    <property type="match status" value="1"/>
</dbReference>
<accession>A0A1V8XBJ9</accession>
<keyword evidence="3 5" id="KW-0698">rRNA processing</keyword>
<dbReference type="SUPFAM" id="SSF50447">
    <property type="entry name" value="Translation proteins"/>
    <property type="match status" value="1"/>
</dbReference>
<proteinExistence type="inferred from homology"/>
<feature type="domain" description="PRC-barrel" evidence="7">
    <location>
        <begin position="96"/>
        <end position="169"/>
    </location>
</feature>
<organism evidence="8 10">
    <name type="scientific">Enterococcus hirae</name>
    <dbReference type="NCBI Taxonomy" id="1354"/>
    <lineage>
        <taxon>Bacteria</taxon>
        <taxon>Bacillati</taxon>
        <taxon>Bacillota</taxon>
        <taxon>Bacilli</taxon>
        <taxon>Lactobacillales</taxon>
        <taxon>Enterococcaceae</taxon>
        <taxon>Enterococcus</taxon>
    </lineage>
</organism>
<name>A0A1V8XBJ9_ENTHR</name>
<dbReference type="GO" id="GO:0006364">
    <property type="term" value="P:rRNA processing"/>
    <property type="evidence" value="ECO:0007669"/>
    <property type="project" value="UniProtKB-UniRule"/>
</dbReference>
<comment type="domain">
    <text evidence="5">The PRC barrel domain binds ribosomal protein uS19.</text>
</comment>
<dbReference type="InterPro" id="IPR011033">
    <property type="entry name" value="PRC_barrel-like_sf"/>
</dbReference>
<dbReference type="STRING" id="1354.A6P53_08605"/>
<protein>
    <recommendedName>
        <fullName evidence="5">Ribosome maturation factor RimM</fullName>
    </recommendedName>
</protein>
<evidence type="ECO:0000313" key="9">
    <source>
        <dbReference type="EMBL" id="VTQ66302.1"/>
    </source>
</evidence>
<feature type="domain" description="RimM N-terminal" evidence="6">
    <location>
        <begin position="7"/>
        <end position="89"/>
    </location>
</feature>
<evidence type="ECO:0000313" key="10">
    <source>
        <dbReference type="Proteomes" id="UP000253498"/>
    </source>
</evidence>
<dbReference type="EMBL" id="LESJ01000005">
    <property type="protein sequence ID" value="RBT68173.1"/>
    <property type="molecule type" value="Genomic_DNA"/>
</dbReference>
<dbReference type="GeneID" id="56787107"/>
<comment type="function">
    <text evidence="5">An accessory protein needed during the final step in the assembly of 30S ribosomal subunit, possibly for assembly of the head region. Essential for efficient processing of 16S rRNA. May be needed both before and after RbfA during the maturation of 16S rRNA. It has affinity for free ribosomal 30S subunits but not for 70S ribosomes.</text>
</comment>
<comment type="similarity">
    <text evidence="5">Belongs to the RimM family.</text>
</comment>
<dbReference type="Pfam" id="PF05239">
    <property type="entry name" value="PRC"/>
    <property type="match status" value="1"/>
</dbReference>
<comment type="subunit">
    <text evidence="5">Binds ribosomal protein uS19.</text>
</comment>
<dbReference type="EMBL" id="CABEEP010000001">
    <property type="protein sequence ID" value="VTQ66302.1"/>
    <property type="molecule type" value="Genomic_DNA"/>
</dbReference>
<dbReference type="Proteomes" id="UP000253498">
    <property type="component" value="Unassembled WGS sequence"/>
</dbReference>
<reference evidence="8 10" key="1">
    <citation type="submission" date="2015-06" db="EMBL/GenBank/DDBJ databases">
        <title>The Genome Sequence of Enterococcus hirae 88EA1.</title>
        <authorList>
            <consortium name="The Broad Institute Genomics Platform"/>
            <consortium name="The Broad Institute Genome Sequencing Center for Infectious Disease"/>
            <person name="Earl A.M."/>
            <person name="Van Tyne D."/>
            <person name="Lebreton F."/>
            <person name="Saavedra J.T."/>
            <person name="Gilmore M.S."/>
            <person name="Manson McGuire A."/>
            <person name="Clock S."/>
            <person name="Crupain M."/>
            <person name="Rangan U."/>
            <person name="Young S."/>
            <person name="Abouelleil A."/>
            <person name="Cao P."/>
            <person name="Chapman S.B."/>
            <person name="Griggs A."/>
            <person name="Priest M."/>
            <person name="Shea T."/>
            <person name="Wortman J."/>
            <person name="Nusbaum C."/>
            <person name="Birren B."/>
        </authorList>
    </citation>
    <scope>NUCLEOTIDE SEQUENCE [LARGE SCALE GENOMIC DNA]</scope>
    <source>
        <strain evidence="8 10">88EA1</strain>
    </source>
</reference>
<dbReference type="InterPro" id="IPR036976">
    <property type="entry name" value="RimM_N_sf"/>
</dbReference>
<evidence type="ECO:0000259" key="7">
    <source>
        <dbReference type="Pfam" id="PF05239"/>
    </source>
</evidence>
<evidence type="ECO:0000313" key="11">
    <source>
        <dbReference type="Proteomes" id="UP000352698"/>
    </source>
</evidence>
<dbReference type="InterPro" id="IPR011961">
    <property type="entry name" value="RimM"/>
</dbReference>
<dbReference type="Gene3D" id="2.40.30.60">
    <property type="entry name" value="RimM"/>
    <property type="match status" value="1"/>
</dbReference>
<dbReference type="GO" id="GO:0043022">
    <property type="term" value="F:ribosome binding"/>
    <property type="evidence" value="ECO:0007669"/>
    <property type="project" value="InterPro"/>
</dbReference>
<keyword evidence="2 5" id="KW-0690">Ribosome biogenesis</keyword>
<comment type="subcellular location">
    <subcellularLocation>
        <location evidence="5">Cytoplasm</location>
    </subcellularLocation>
</comment>
<dbReference type="InterPro" id="IPR002676">
    <property type="entry name" value="RimM_N"/>
</dbReference>
<gene>
    <name evidence="5 9" type="primary">rimM</name>
    <name evidence="8" type="ORF">EB03_01297</name>
    <name evidence="9" type="ORF">NCTC12204_01886</name>
</gene>
<evidence type="ECO:0000259" key="6">
    <source>
        <dbReference type="Pfam" id="PF01782"/>
    </source>
</evidence>
<evidence type="ECO:0000256" key="5">
    <source>
        <dbReference type="HAMAP-Rule" id="MF_00014"/>
    </source>
</evidence>
<dbReference type="GO" id="GO:0005737">
    <property type="term" value="C:cytoplasm"/>
    <property type="evidence" value="ECO:0007669"/>
    <property type="project" value="UniProtKB-SubCell"/>
</dbReference>
<dbReference type="Pfam" id="PF01782">
    <property type="entry name" value="RimM"/>
    <property type="match status" value="1"/>
</dbReference>
<evidence type="ECO:0000256" key="2">
    <source>
        <dbReference type="ARBA" id="ARBA00022517"/>
    </source>
</evidence>
<dbReference type="GO" id="GO:0005840">
    <property type="term" value="C:ribosome"/>
    <property type="evidence" value="ECO:0007669"/>
    <property type="project" value="InterPro"/>
</dbReference>
<dbReference type="NCBIfam" id="TIGR02273">
    <property type="entry name" value="16S_RimM"/>
    <property type="match status" value="1"/>
</dbReference>
<keyword evidence="4 5" id="KW-0143">Chaperone</keyword>
<evidence type="ECO:0000256" key="4">
    <source>
        <dbReference type="ARBA" id="ARBA00023186"/>
    </source>
</evidence>
<reference evidence="9 11" key="2">
    <citation type="submission" date="2019-05" db="EMBL/GenBank/DDBJ databases">
        <authorList>
            <consortium name="Pathogen Informatics"/>
        </authorList>
    </citation>
    <scope>NUCLEOTIDE SEQUENCE [LARGE SCALE GENOMIC DNA]</scope>
    <source>
        <strain evidence="9 11">NCTC12204</strain>
    </source>
</reference>
<evidence type="ECO:0000313" key="8">
    <source>
        <dbReference type="EMBL" id="RBT68173.1"/>
    </source>
</evidence>
<dbReference type="AlphaFoldDB" id="A0A1V8XBJ9"/>
<dbReference type="Gene3D" id="2.30.30.240">
    <property type="entry name" value="PRC-barrel domain"/>
    <property type="match status" value="1"/>
</dbReference>
<dbReference type="InterPro" id="IPR009000">
    <property type="entry name" value="Transl_B-barrel_sf"/>
</dbReference>
<dbReference type="RefSeq" id="WP_010718461.1">
    <property type="nucleotide sequence ID" value="NZ_AP027299.1"/>
</dbReference>
<keyword evidence="1 5" id="KW-0963">Cytoplasm</keyword>
<dbReference type="Proteomes" id="UP000352698">
    <property type="component" value="Unassembled WGS sequence"/>
</dbReference>
<dbReference type="HAMAP" id="MF_00014">
    <property type="entry name" value="Ribosome_mat_RimM"/>
    <property type="match status" value="1"/>
</dbReference>
<dbReference type="InterPro" id="IPR027275">
    <property type="entry name" value="PRC-brl_dom"/>
</dbReference>
<sequence length="174" mass="19825">MTEYLNVGKIVNTQGIKGEVRVISTTDFPEERYKKGAVLTLFQEKKAPIELTVKSHRKHKNFDLLSFEGHPSINDVEKYRDGILKVSKEETIELPENEFYYHEIIGAKVVEENGNELGKIKEILSPGANDVWVVQRPKKKDVLLPYIDSVVKTVDLENGVIYVEIPEGLIDDEN</sequence>